<keyword evidence="5" id="KW-1185">Reference proteome</keyword>
<dbReference type="InterPro" id="IPR036397">
    <property type="entry name" value="RNaseH_sf"/>
</dbReference>
<dbReference type="GO" id="GO:0015074">
    <property type="term" value="P:DNA integration"/>
    <property type="evidence" value="ECO:0007669"/>
    <property type="project" value="InterPro"/>
</dbReference>
<dbReference type="Gene3D" id="1.10.10.60">
    <property type="entry name" value="Homeodomain-like"/>
    <property type="match status" value="1"/>
</dbReference>
<dbReference type="InterPro" id="IPR002514">
    <property type="entry name" value="Transposase_8"/>
</dbReference>
<dbReference type="InterPro" id="IPR009057">
    <property type="entry name" value="Homeodomain-like_sf"/>
</dbReference>
<dbReference type="Proteomes" id="UP000241074">
    <property type="component" value="Chromosome"/>
</dbReference>
<proteinExistence type="inferred from homology"/>
<evidence type="ECO:0000313" key="5">
    <source>
        <dbReference type="Proteomes" id="UP000241074"/>
    </source>
</evidence>
<dbReference type="InterPro" id="IPR048020">
    <property type="entry name" value="Transpos_IS3"/>
</dbReference>
<dbReference type="Gene3D" id="3.30.420.10">
    <property type="entry name" value="Ribonuclease H-like superfamily/Ribonuclease H"/>
    <property type="match status" value="1"/>
</dbReference>
<reference evidence="4 5" key="1">
    <citation type="submission" date="2018-03" db="EMBL/GenBank/DDBJ databases">
        <title>Ahniella affigens gen. nov., sp. nov., a gammaproteobacterium isolated from sandy soil near a stream.</title>
        <authorList>
            <person name="Ko Y."/>
            <person name="Kim J.-H."/>
        </authorList>
    </citation>
    <scope>NUCLEOTIDE SEQUENCE [LARGE SCALE GENOMIC DNA]</scope>
    <source>
        <strain evidence="4 5">D13</strain>
    </source>
</reference>
<dbReference type="OrthoDB" id="7064550at2"/>
<dbReference type="GO" id="GO:0004803">
    <property type="term" value="F:transposase activity"/>
    <property type="evidence" value="ECO:0007669"/>
    <property type="project" value="InterPro"/>
</dbReference>
<comment type="similarity">
    <text evidence="1">Belongs to the transposase 8 family.</text>
</comment>
<dbReference type="AlphaFoldDB" id="A0A2P1PYZ3"/>
<gene>
    <name evidence="4" type="ORF">C7S18_10290</name>
</gene>
<accession>A0A2P1PYZ3</accession>
<evidence type="ECO:0000256" key="2">
    <source>
        <dbReference type="SAM" id="Coils"/>
    </source>
</evidence>
<dbReference type="GO" id="GO:0003677">
    <property type="term" value="F:DNA binding"/>
    <property type="evidence" value="ECO:0007669"/>
    <property type="project" value="InterPro"/>
</dbReference>
<dbReference type="KEGG" id="xba:C7S18_10290"/>
<dbReference type="InterPro" id="IPR050900">
    <property type="entry name" value="Transposase_IS3/IS150/IS904"/>
</dbReference>
<dbReference type="PROSITE" id="PS50994">
    <property type="entry name" value="INTEGRASE"/>
    <property type="match status" value="1"/>
</dbReference>
<dbReference type="PANTHER" id="PTHR46889">
    <property type="entry name" value="TRANSPOSASE INSF FOR INSERTION SEQUENCE IS3B-RELATED"/>
    <property type="match status" value="1"/>
</dbReference>
<dbReference type="InterPro" id="IPR001584">
    <property type="entry name" value="Integrase_cat-core"/>
</dbReference>
<dbReference type="Pfam" id="PF01527">
    <property type="entry name" value="HTH_Tnp_1"/>
    <property type="match status" value="1"/>
</dbReference>
<protein>
    <submittedName>
        <fullName evidence="4">IS3 family transposase</fullName>
    </submittedName>
</protein>
<dbReference type="EMBL" id="CP027860">
    <property type="protein sequence ID" value="AVQ00073.1"/>
    <property type="molecule type" value="Genomic_DNA"/>
</dbReference>
<feature type="coiled-coil region" evidence="2">
    <location>
        <begin position="73"/>
        <end position="100"/>
    </location>
</feature>
<name>A0A2P1PYZ3_9GAMM</name>
<dbReference type="InterPro" id="IPR012337">
    <property type="entry name" value="RNaseH-like_sf"/>
</dbReference>
<keyword evidence="2" id="KW-0175">Coiled coil</keyword>
<evidence type="ECO:0000313" key="4">
    <source>
        <dbReference type="EMBL" id="AVQ00073.1"/>
    </source>
</evidence>
<dbReference type="SUPFAM" id="SSF53098">
    <property type="entry name" value="Ribonuclease H-like"/>
    <property type="match status" value="1"/>
</dbReference>
<reference evidence="4 5" key="2">
    <citation type="submission" date="2018-03" db="EMBL/GenBank/DDBJ databases">
        <authorList>
            <person name="Keele B.F."/>
        </authorList>
    </citation>
    <scope>NUCLEOTIDE SEQUENCE [LARGE SCALE GENOMIC DNA]</scope>
    <source>
        <strain evidence="4 5">D13</strain>
    </source>
</reference>
<dbReference type="PANTHER" id="PTHR46889:SF4">
    <property type="entry name" value="TRANSPOSASE INSO FOR INSERTION SEQUENCE ELEMENT IS911B-RELATED"/>
    <property type="match status" value="1"/>
</dbReference>
<evidence type="ECO:0000256" key="1">
    <source>
        <dbReference type="ARBA" id="ARBA00009964"/>
    </source>
</evidence>
<organism evidence="4 5">
    <name type="scientific">Ahniella affigens</name>
    <dbReference type="NCBI Taxonomy" id="2021234"/>
    <lineage>
        <taxon>Bacteria</taxon>
        <taxon>Pseudomonadati</taxon>
        <taxon>Pseudomonadota</taxon>
        <taxon>Gammaproteobacteria</taxon>
        <taxon>Lysobacterales</taxon>
        <taxon>Rhodanobacteraceae</taxon>
        <taxon>Ahniella</taxon>
    </lineage>
</organism>
<dbReference type="Pfam" id="PF00665">
    <property type="entry name" value="rve"/>
    <property type="match status" value="1"/>
</dbReference>
<evidence type="ECO:0000259" key="3">
    <source>
        <dbReference type="PROSITE" id="PS50994"/>
    </source>
</evidence>
<dbReference type="GO" id="GO:0006313">
    <property type="term" value="P:DNA transposition"/>
    <property type="evidence" value="ECO:0007669"/>
    <property type="project" value="InterPro"/>
</dbReference>
<sequence length="393" mass="44652">MSKSSRKRETVPNRQYTTEFKVEAVRLAGSVGAAQAVKRLGIPDSSLSNWIKLARAGKLSADGAGSTPTKRGVSELEAENARLRRELANAKLDLDIVKKAGGVFREGVAVKYAWIGANRDQFSVVRMCHQLEVSRTGYCQWRTRPPSQRALDNAALDAQVAAIHAESRRSYGRPRIVRALGQPIGHERFRRSLIRQGLRPTYRRPYRVTTDSDHQKPIAPNVLDRRFDGWAPNQAWVADITYIATAEGWLYLACIMDLASRRIVGWSMNERINADLVCQAWKSAFWQRKPPPGLIMHTDRGSQYASKEHCALIKEFRMQQSMSRRANCWDNAAMESFFKSLKVERVEQVRYQTRAEARLDLVDWIEGFYNRRRLHSSIGYKIPVSAESAEMAA</sequence>
<feature type="domain" description="Integrase catalytic" evidence="3">
    <location>
        <begin position="228"/>
        <end position="391"/>
    </location>
</feature>
<dbReference type="SUPFAM" id="SSF46689">
    <property type="entry name" value="Homeodomain-like"/>
    <property type="match status" value="1"/>
</dbReference>
<dbReference type="RefSeq" id="WP_106893992.1">
    <property type="nucleotide sequence ID" value="NZ_CP027860.1"/>
</dbReference>
<dbReference type="Pfam" id="PF13333">
    <property type="entry name" value="rve_2"/>
    <property type="match status" value="1"/>
</dbReference>
<dbReference type="NCBIfam" id="NF033516">
    <property type="entry name" value="transpos_IS3"/>
    <property type="match status" value="1"/>
</dbReference>